<dbReference type="Proteomes" id="UP001237156">
    <property type="component" value="Unassembled WGS sequence"/>
</dbReference>
<dbReference type="GO" id="GO:0008237">
    <property type="term" value="F:metallopeptidase activity"/>
    <property type="evidence" value="ECO:0007669"/>
    <property type="project" value="InterPro"/>
</dbReference>
<dbReference type="EMBL" id="JARVII010000038">
    <property type="protein sequence ID" value="MDG9700484.1"/>
    <property type="molecule type" value="Genomic_DNA"/>
</dbReference>
<dbReference type="PANTHER" id="PTHR30164:SF2">
    <property type="entry name" value="PROTEIN MTFA"/>
    <property type="match status" value="1"/>
</dbReference>
<dbReference type="Pfam" id="PF06167">
    <property type="entry name" value="Peptidase_M90"/>
    <property type="match status" value="1"/>
</dbReference>
<organism evidence="1 2">
    <name type="scientific">Ottowia cancrivicina</name>
    <dbReference type="NCBI Taxonomy" id="3040346"/>
    <lineage>
        <taxon>Bacteria</taxon>
        <taxon>Pseudomonadati</taxon>
        <taxon>Pseudomonadota</taxon>
        <taxon>Betaproteobacteria</taxon>
        <taxon>Burkholderiales</taxon>
        <taxon>Comamonadaceae</taxon>
        <taxon>Ottowia</taxon>
    </lineage>
</organism>
<dbReference type="CDD" id="cd20169">
    <property type="entry name" value="Peptidase_M90_mtfA"/>
    <property type="match status" value="1"/>
</dbReference>
<dbReference type="GO" id="GO:0005829">
    <property type="term" value="C:cytosol"/>
    <property type="evidence" value="ECO:0007669"/>
    <property type="project" value="TreeGrafter"/>
</dbReference>
<dbReference type="PANTHER" id="PTHR30164">
    <property type="entry name" value="MTFA PEPTIDASE"/>
    <property type="match status" value="1"/>
</dbReference>
<sequence>MPHWLARLAARLCRLGQPAPIPDDLWRATLLGHRFLARLLPHEQARLRRLAAHFLAQKEFTGAHGLQVTDGMAVAVAAQACLPLLHLGGARRPEQALALYDDFVGIVLQPGPAIAPRQRQDEAGVVHRYAETLLGEAMPGGPVMLSWPDVAAADAQALRGSNVVIHEFAHKIDMHAGPADGCPPLPAGFMGARSAREGRLHWHAVWQGAYERFCERLALAERFGAPAPWLDAYAAHSPPEFFAVACEAHFTAPERFALEHPDLAAALKAAFRQP</sequence>
<dbReference type="InterPro" id="IPR042252">
    <property type="entry name" value="MtfA_N"/>
</dbReference>
<dbReference type="Gene3D" id="3.40.390.10">
    <property type="entry name" value="Collagenase (Catalytic Domain)"/>
    <property type="match status" value="1"/>
</dbReference>
<dbReference type="RefSeq" id="WP_279525189.1">
    <property type="nucleotide sequence ID" value="NZ_JARVII010000038.1"/>
</dbReference>
<dbReference type="Gene3D" id="1.10.472.150">
    <property type="entry name" value="Glucose-regulated metallo-peptidase M90, N-terminal domain"/>
    <property type="match status" value="1"/>
</dbReference>
<dbReference type="SUPFAM" id="SSF55486">
    <property type="entry name" value="Metalloproteases ('zincins'), catalytic domain"/>
    <property type="match status" value="1"/>
</dbReference>
<keyword evidence="2" id="KW-1185">Reference proteome</keyword>
<evidence type="ECO:0000313" key="1">
    <source>
        <dbReference type="EMBL" id="MDG9700484.1"/>
    </source>
</evidence>
<protein>
    <submittedName>
        <fullName evidence="1">Zinc-dependent peptidase</fullName>
    </submittedName>
</protein>
<evidence type="ECO:0000313" key="2">
    <source>
        <dbReference type="Proteomes" id="UP001237156"/>
    </source>
</evidence>
<gene>
    <name evidence="1" type="ORF">QB898_12325</name>
</gene>
<accession>A0AAW6RJY2</accession>
<dbReference type="AlphaFoldDB" id="A0AAW6RJY2"/>
<dbReference type="GO" id="GO:0004177">
    <property type="term" value="F:aminopeptidase activity"/>
    <property type="evidence" value="ECO:0007669"/>
    <property type="project" value="TreeGrafter"/>
</dbReference>
<name>A0AAW6RJY2_9BURK</name>
<dbReference type="InterPro" id="IPR024079">
    <property type="entry name" value="MetalloPept_cat_dom_sf"/>
</dbReference>
<comment type="caution">
    <text evidence="1">The sequence shown here is derived from an EMBL/GenBank/DDBJ whole genome shotgun (WGS) entry which is preliminary data.</text>
</comment>
<proteinExistence type="predicted"/>
<dbReference type="InterPro" id="IPR010384">
    <property type="entry name" value="MtfA_fam"/>
</dbReference>
<reference evidence="1 2" key="1">
    <citation type="submission" date="2023-04" db="EMBL/GenBank/DDBJ databases">
        <title>Ottowia paracancer sp. nov., isolated from human stomach.</title>
        <authorList>
            <person name="Song Y."/>
        </authorList>
    </citation>
    <scope>NUCLEOTIDE SEQUENCE [LARGE SCALE GENOMIC DNA]</scope>
    <source>
        <strain evidence="1 2">10c7w1</strain>
    </source>
</reference>